<accession>A0A383BDQ3</accession>
<name>A0A383BDQ3_9ZZZZ</name>
<dbReference type="EMBL" id="UINC01199230">
    <property type="protein sequence ID" value="SVE17555.1"/>
    <property type="molecule type" value="Genomic_DNA"/>
</dbReference>
<organism evidence="1">
    <name type="scientific">marine metagenome</name>
    <dbReference type="NCBI Taxonomy" id="408172"/>
    <lineage>
        <taxon>unclassified sequences</taxon>
        <taxon>metagenomes</taxon>
        <taxon>ecological metagenomes</taxon>
    </lineage>
</organism>
<evidence type="ECO:0000313" key="1">
    <source>
        <dbReference type="EMBL" id="SVE17555.1"/>
    </source>
</evidence>
<proteinExistence type="predicted"/>
<feature type="non-terminal residue" evidence="1">
    <location>
        <position position="1"/>
    </location>
</feature>
<feature type="non-terminal residue" evidence="1">
    <location>
        <position position="28"/>
    </location>
</feature>
<protein>
    <submittedName>
        <fullName evidence="1">Uncharacterized protein</fullName>
    </submittedName>
</protein>
<reference evidence="1" key="1">
    <citation type="submission" date="2018-05" db="EMBL/GenBank/DDBJ databases">
        <authorList>
            <person name="Lanie J.A."/>
            <person name="Ng W.-L."/>
            <person name="Kazmierczak K.M."/>
            <person name="Andrzejewski T.M."/>
            <person name="Davidsen T.M."/>
            <person name="Wayne K.J."/>
            <person name="Tettelin H."/>
            <person name="Glass J.I."/>
            <person name="Rusch D."/>
            <person name="Podicherti R."/>
            <person name="Tsui H.-C.T."/>
            <person name="Winkler M.E."/>
        </authorList>
    </citation>
    <scope>NUCLEOTIDE SEQUENCE</scope>
</reference>
<sequence>FRSPTEKSSLLLRPARGQVPEYLRIAGV</sequence>
<gene>
    <name evidence="1" type="ORF">METZ01_LOCUS470409</name>
</gene>
<dbReference type="AlphaFoldDB" id="A0A383BDQ3"/>